<keyword evidence="2" id="KW-1185">Reference proteome</keyword>
<evidence type="ECO:0000313" key="2">
    <source>
        <dbReference type="Proteomes" id="UP001302120"/>
    </source>
</evidence>
<organism evidence="1 2">
    <name type="scientific">Nodularia harveyana UHCC-0300</name>
    <dbReference type="NCBI Taxonomy" id="2974287"/>
    <lineage>
        <taxon>Bacteria</taxon>
        <taxon>Bacillati</taxon>
        <taxon>Cyanobacteriota</taxon>
        <taxon>Cyanophyceae</taxon>
        <taxon>Nostocales</taxon>
        <taxon>Nodulariaceae</taxon>
        <taxon>Nodularia</taxon>
    </lineage>
</organism>
<protein>
    <submittedName>
        <fullName evidence="1">Uncharacterized protein</fullName>
    </submittedName>
</protein>
<dbReference type="Proteomes" id="UP001302120">
    <property type="component" value="Unassembled WGS sequence"/>
</dbReference>
<sequence length="73" mass="8224">MVYSCDRLIYQCPLTISPDSCIIDAIILMLKLVIYGHRSTTRNISQNPQEALVNAHDTAVELFFPSPTPPNIY</sequence>
<gene>
    <name evidence="1" type="ORF">VB620_17940</name>
</gene>
<reference evidence="1 2" key="1">
    <citation type="submission" date="2023-12" db="EMBL/GenBank/DDBJ databases">
        <title>Baltic Sea Cyanobacteria.</title>
        <authorList>
            <person name="Delbaje E."/>
            <person name="Fewer D.P."/>
            <person name="Shishido T.K."/>
        </authorList>
    </citation>
    <scope>NUCLEOTIDE SEQUENCE [LARGE SCALE GENOMIC DNA]</scope>
    <source>
        <strain evidence="1 2">UHCC-0300</strain>
    </source>
</reference>
<dbReference type="RefSeq" id="WP_323197517.1">
    <property type="nucleotide sequence ID" value="NZ_JAYGHG010000037.1"/>
</dbReference>
<dbReference type="EMBL" id="JAYGHG010000037">
    <property type="protein sequence ID" value="MEA5583215.1"/>
    <property type="molecule type" value="Genomic_DNA"/>
</dbReference>
<accession>A0ABU5UJF7</accession>
<evidence type="ECO:0000313" key="1">
    <source>
        <dbReference type="EMBL" id="MEA5583215.1"/>
    </source>
</evidence>
<comment type="caution">
    <text evidence="1">The sequence shown here is derived from an EMBL/GenBank/DDBJ whole genome shotgun (WGS) entry which is preliminary data.</text>
</comment>
<proteinExistence type="predicted"/>
<name>A0ABU5UJF7_9CYAN</name>